<reference evidence="1 2" key="1">
    <citation type="submission" date="2019-07" db="EMBL/GenBank/DDBJ databases">
        <title>Whole genome shotgun sequence of Oceanobacillus sojae NBRC 105379.</title>
        <authorList>
            <person name="Hosoyama A."/>
            <person name="Uohara A."/>
            <person name="Ohji S."/>
            <person name="Ichikawa N."/>
        </authorList>
    </citation>
    <scope>NUCLEOTIDE SEQUENCE [LARGE SCALE GENOMIC DNA]</scope>
    <source>
        <strain evidence="1 2">NBRC 105379</strain>
    </source>
</reference>
<name>A0A511ZIG7_9BACI</name>
<dbReference type="EMBL" id="BJYM01000007">
    <property type="protein sequence ID" value="GEN87225.1"/>
    <property type="molecule type" value="Genomic_DNA"/>
</dbReference>
<gene>
    <name evidence="1" type="ORF">OSO01_19640</name>
</gene>
<comment type="caution">
    <text evidence="1">The sequence shown here is derived from an EMBL/GenBank/DDBJ whole genome shotgun (WGS) entry which is preliminary data.</text>
</comment>
<proteinExistence type="predicted"/>
<dbReference type="Proteomes" id="UP000321558">
    <property type="component" value="Unassembled WGS sequence"/>
</dbReference>
<dbReference type="RefSeq" id="WP_186813614.1">
    <property type="nucleotide sequence ID" value="NZ_BJYM01000007.1"/>
</dbReference>
<dbReference type="AlphaFoldDB" id="A0A511ZIG7"/>
<evidence type="ECO:0000313" key="1">
    <source>
        <dbReference type="EMBL" id="GEN87225.1"/>
    </source>
</evidence>
<protein>
    <submittedName>
        <fullName evidence="1">Uncharacterized protein</fullName>
    </submittedName>
</protein>
<sequence length="58" mass="6440">MITIEGDKKSLIVTVLEETENGNFAGISSEITKQELINRLIEEGALEDGETVYLEEVQ</sequence>
<accession>A0A511ZIG7</accession>
<organism evidence="1 2">
    <name type="scientific">Oceanobacillus sojae</name>
    <dbReference type="NCBI Taxonomy" id="582851"/>
    <lineage>
        <taxon>Bacteria</taxon>
        <taxon>Bacillati</taxon>
        <taxon>Bacillota</taxon>
        <taxon>Bacilli</taxon>
        <taxon>Bacillales</taxon>
        <taxon>Bacillaceae</taxon>
        <taxon>Oceanobacillus</taxon>
    </lineage>
</organism>
<evidence type="ECO:0000313" key="2">
    <source>
        <dbReference type="Proteomes" id="UP000321558"/>
    </source>
</evidence>
<keyword evidence="2" id="KW-1185">Reference proteome</keyword>